<sequence length="198" mass="21570">MARSKKSQAIVDGALSMAVPEETVGLGVDIVEIARMAKIIKRSPAFVEKVYSAAERAYCDDHAHPEVHYATRFAAKEAVLKALGTGFSEGIGWLDVEVRRTSKGRPYAVLTGRAREVAREQGVREIPISLSYTHTDAVACAMAITDESVAATERRRDPTEELTRQFKEARAMLDDLPSAQSAGADPEPQQLKIDDVTA</sequence>
<comment type="similarity">
    <text evidence="8">Belongs to the P-Pant transferase superfamily. AcpS family.</text>
</comment>
<dbReference type="InterPro" id="IPR037143">
    <property type="entry name" value="4-PPantetheinyl_Trfase_dom_sf"/>
</dbReference>
<organism evidence="11 12">
    <name type="scientific">Adlercreutzia shanghongiae</name>
    <dbReference type="NCBI Taxonomy" id="3111773"/>
    <lineage>
        <taxon>Bacteria</taxon>
        <taxon>Bacillati</taxon>
        <taxon>Actinomycetota</taxon>
        <taxon>Coriobacteriia</taxon>
        <taxon>Eggerthellales</taxon>
        <taxon>Eggerthellaceae</taxon>
        <taxon>Adlercreutzia</taxon>
    </lineage>
</organism>
<evidence type="ECO:0000256" key="6">
    <source>
        <dbReference type="ARBA" id="ARBA00023098"/>
    </source>
</evidence>
<keyword evidence="3 8" id="KW-0479">Metal-binding</keyword>
<dbReference type="EC" id="2.7.8.7" evidence="8"/>
<feature type="binding site" evidence="8">
    <location>
        <position position="29"/>
    </location>
    <ligand>
        <name>Mg(2+)</name>
        <dbReference type="ChEBI" id="CHEBI:18420"/>
    </ligand>
</feature>
<evidence type="ECO:0000313" key="11">
    <source>
        <dbReference type="EMBL" id="MEC4295696.1"/>
    </source>
</evidence>
<evidence type="ECO:0000256" key="8">
    <source>
        <dbReference type="HAMAP-Rule" id="MF_00101"/>
    </source>
</evidence>
<comment type="cofactor">
    <cofactor evidence="8">
        <name>Mg(2+)</name>
        <dbReference type="ChEBI" id="CHEBI:18420"/>
    </cofactor>
</comment>
<keyword evidence="8" id="KW-0963">Cytoplasm</keyword>
<evidence type="ECO:0000256" key="9">
    <source>
        <dbReference type="SAM" id="MobiDB-lite"/>
    </source>
</evidence>
<evidence type="ECO:0000256" key="1">
    <source>
        <dbReference type="ARBA" id="ARBA00022516"/>
    </source>
</evidence>
<comment type="subcellular location">
    <subcellularLocation>
        <location evidence="8">Cytoplasm</location>
    </subcellularLocation>
</comment>
<keyword evidence="6 8" id="KW-0443">Lipid metabolism</keyword>
<evidence type="ECO:0000256" key="7">
    <source>
        <dbReference type="ARBA" id="ARBA00023160"/>
    </source>
</evidence>
<dbReference type="InterPro" id="IPR004568">
    <property type="entry name" value="Ppantetheine-prot_Trfase_dom"/>
</dbReference>
<keyword evidence="2 8" id="KW-0808">Transferase</keyword>
<accession>A0ABU6J1B1</accession>
<dbReference type="Proteomes" id="UP001343724">
    <property type="component" value="Unassembled WGS sequence"/>
</dbReference>
<dbReference type="Gene3D" id="3.90.470.20">
    <property type="entry name" value="4'-phosphopantetheinyl transferase domain"/>
    <property type="match status" value="1"/>
</dbReference>
<evidence type="ECO:0000256" key="4">
    <source>
        <dbReference type="ARBA" id="ARBA00022832"/>
    </source>
</evidence>
<dbReference type="Pfam" id="PF01648">
    <property type="entry name" value="ACPS"/>
    <property type="match status" value="1"/>
</dbReference>
<reference evidence="11 12" key="1">
    <citation type="submission" date="2024-01" db="EMBL/GenBank/DDBJ databases">
        <title>novel species in genus Adlercreutzia.</title>
        <authorList>
            <person name="Liu X."/>
        </authorList>
    </citation>
    <scope>NUCLEOTIDE SEQUENCE [LARGE SCALE GENOMIC DNA]</scope>
    <source>
        <strain evidence="11 12">R22</strain>
    </source>
</reference>
<dbReference type="NCBIfam" id="TIGR00556">
    <property type="entry name" value="pantethn_trn"/>
    <property type="match status" value="1"/>
</dbReference>
<keyword evidence="7 8" id="KW-0275">Fatty acid biosynthesis</keyword>
<dbReference type="InterPro" id="IPR008278">
    <property type="entry name" value="4-PPantetheinyl_Trfase_dom"/>
</dbReference>
<comment type="function">
    <text evidence="8">Transfers the 4'-phosphopantetheine moiety from coenzyme A to a Ser of acyl-carrier-protein.</text>
</comment>
<keyword evidence="12" id="KW-1185">Reference proteome</keyword>
<feature type="binding site" evidence="8">
    <location>
        <position position="77"/>
    </location>
    <ligand>
        <name>Mg(2+)</name>
        <dbReference type="ChEBI" id="CHEBI:18420"/>
    </ligand>
</feature>
<dbReference type="SUPFAM" id="SSF56214">
    <property type="entry name" value="4'-phosphopantetheinyl transferase"/>
    <property type="match status" value="1"/>
</dbReference>
<dbReference type="NCBIfam" id="TIGR00516">
    <property type="entry name" value="acpS"/>
    <property type="match status" value="1"/>
</dbReference>
<dbReference type="HAMAP" id="MF_00101">
    <property type="entry name" value="AcpS"/>
    <property type="match status" value="1"/>
</dbReference>
<evidence type="ECO:0000259" key="10">
    <source>
        <dbReference type="Pfam" id="PF01648"/>
    </source>
</evidence>
<dbReference type="InterPro" id="IPR002582">
    <property type="entry name" value="ACPS"/>
</dbReference>
<protein>
    <recommendedName>
        <fullName evidence="8">Holo-[acyl-carrier-protein] synthase</fullName>
        <shortName evidence="8">Holo-ACP synthase</shortName>
        <ecNumber evidence="8">2.7.8.7</ecNumber>
    </recommendedName>
    <alternativeName>
        <fullName evidence="8">4'-phosphopantetheinyl transferase AcpS</fullName>
    </alternativeName>
</protein>
<evidence type="ECO:0000256" key="5">
    <source>
        <dbReference type="ARBA" id="ARBA00022842"/>
    </source>
</evidence>
<dbReference type="EMBL" id="JAYMFH010000016">
    <property type="protein sequence ID" value="MEC4295696.1"/>
    <property type="molecule type" value="Genomic_DNA"/>
</dbReference>
<dbReference type="GO" id="GO:0008897">
    <property type="term" value="F:holo-[acyl-carrier-protein] synthase activity"/>
    <property type="evidence" value="ECO:0007669"/>
    <property type="project" value="UniProtKB-EC"/>
</dbReference>
<dbReference type="RefSeq" id="WP_326455092.1">
    <property type="nucleotide sequence ID" value="NZ_JAYMFH010000016.1"/>
</dbReference>
<feature type="domain" description="4'-phosphopantetheinyl transferase" evidence="10">
    <location>
        <begin position="25"/>
        <end position="118"/>
    </location>
</feature>
<keyword evidence="4 8" id="KW-0276">Fatty acid metabolism</keyword>
<keyword evidence="1 8" id="KW-0444">Lipid biosynthesis</keyword>
<keyword evidence="5 8" id="KW-0460">Magnesium</keyword>
<evidence type="ECO:0000256" key="3">
    <source>
        <dbReference type="ARBA" id="ARBA00022723"/>
    </source>
</evidence>
<gene>
    <name evidence="8 11" type="primary">acpS</name>
    <name evidence="11" type="ORF">VJ920_10270</name>
</gene>
<name>A0ABU6J1B1_9ACTN</name>
<proteinExistence type="inferred from homology"/>
<feature type="region of interest" description="Disordered" evidence="9">
    <location>
        <begin position="173"/>
        <end position="198"/>
    </location>
</feature>
<comment type="catalytic activity">
    <reaction evidence="8">
        <text>apo-[ACP] + CoA = holo-[ACP] + adenosine 3',5'-bisphosphate + H(+)</text>
        <dbReference type="Rhea" id="RHEA:12068"/>
        <dbReference type="Rhea" id="RHEA-COMP:9685"/>
        <dbReference type="Rhea" id="RHEA-COMP:9690"/>
        <dbReference type="ChEBI" id="CHEBI:15378"/>
        <dbReference type="ChEBI" id="CHEBI:29999"/>
        <dbReference type="ChEBI" id="CHEBI:57287"/>
        <dbReference type="ChEBI" id="CHEBI:58343"/>
        <dbReference type="ChEBI" id="CHEBI:64479"/>
        <dbReference type="EC" id="2.7.8.7"/>
    </reaction>
</comment>
<evidence type="ECO:0000313" key="12">
    <source>
        <dbReference type="Proteomes" id="UP001343724"/>
    </source>
</evidence>
<comment type="caution">
    <text evidence="11">The sequence shown here is derived from an EMBL/GenBank/DDBJ whole genome shotgun (WGS) entry which is preliminary data.</text>
</comment>
<evidence type="ECO:0000256" key="2">
    <source>
        <dbReference type="ARBA" id="ARBA00022679"/>
    </source>
</evidence>